<dbReference type="GO" id="GO:0051301">
    <property type="term" value="P:cell division"/>
    <property type="evidence" value="ECO:0007669"/>
    <property type="project" value="UniProtKB-KW"/>
</dbReference>
<dbReference type="AlphaFoldDB" id="A0A7R8WZZ8"/>
<keyword evidence="9" id="KW-1185">Reference proteome</keyword>
<dbReference type="Pfam" id="PF05557">
    <property type="entry name" value="MAD"/>
    <property type="match status" value="1"/>
</dbReference>
<evidence type="ECO:0000256" key="2">
    <source>
        <dbReference type="ARBA" id="ARBA00008029"/>
    </source>
</evidence>
<dbReference type="Gene3D" id="6.10.250.90">
    <property type="match status" value="1"/>
</dbReference>
<dbReference type="PANTHER" id="PTHR23168:SF0">
    <property type="entry name" value="MITOTIC SPINDLE ASSEMBLY CHECKPOINT PROTEIN MAD1"/>
    <property type="match status" value="1"/>
</dbReference>
<dbReference type="GO" id="GO:0000776">
    <property type="term" value="C:kinetochore"/>
    <property type="evidence" value="ECO:0007669"/>
    <property type="project" value="TreeGrafter"/>
</dbReference>
<comment type="subcellular location">
    <subcellularLocation>
        <location evidence="1">Nucleus</location>
    </subcellularLocation>
</comment>
<dbReference type="SUPFAM" id="SSF75704">
    <property type="entry name" value="Mitotic arrest deficient-like 1, Mad1"/>
    <property type="match status" value="1"/>
</dbReference>
<accession>A0A7R8WZZ8</accession>
<dbReference type="Proteomes" id="UP000677054">
    <property type="component" value="Unassembled WGS sequence"/>
</dbReference>
<feature type="coiled-coil region" evidence="7">
    <location>
        <begin position="97"/>
        <end position="295"/>
    </location>
</feature>
<dbReference type="PANTHER" id="PTHR23168">
    <property type="entry name" value="MITOTIC SPINDLE ASSEMBLY CHECKPOINT PROTEIN MAD1 MITOTIC ARREST DEFICIENT-LIKE PROTEIN 1"/>
    <property type="match status" value="1"/>
</dbReference>
<gene>
    <name evidence="8" type="ORF">DSTB1V02_LOCUS1140</name>
</gene>
<dbReference type="GO" id="GO:0007094">
    <property type="term" value="P:mitotic spindle assembly checkpoint signaling"/>
    <property type="evidence" value="ECO:0007669"/>
    <property type="project" value="InterPro"/>
</dbReference>
<evidence type="ECO:0000256" key="4">
    <source>
        <dbReference type="ARBA" id="ARBA00022776"/>
    </source>
</evidence>
<evidence type="ECO:0000256" key="5">
    <source>
        <dbReference type="ARBA" id="ARBA00023242"/>
    </source>
</evidence>
<reference evidence="8" key="1">
    <citation type="submission" date="2020-11" db="EMBL/GenBank/DDBJ databases">
        <authorList>
            <person name="Tran Van P."/>
        </authorList>
    </citation>
    <scope>NUCLEOTIDE SEQUENCE</scope>
</reference>
<keyword evidence="4" id="KW-0498">Mitosis</keyword>
<sequence length="676" mass="77398">MSAQLGDPSGPPDIVSPFEKFQATKRSVDESHFPRARKSRRLTVGDTMEISSMTLMDLTRIQDVSMELTVPVSSLLKRQEDAHKALEIAGGPFSLKNEELTQKVSSLSEKLAEKERSTSKLIGQLRSERHIIELKSLEKDQLIERLEKKITQLESGQEEMMNELQLALERQEEENKTLHAQLKDSMDACNAMGKEKMQLIRQVSSLEASLSKAHMNMKELEGKVGELETGIVLSKTMQEKVLRLPSLEAELLEVQKDNLALREKIANTFLLKEQNTHLQAEVERLKERMAEMAEIHAQVSSLDGELSSWKKVSLQMGLPDPSPEDLANYVANLQCKDLQNTEQISSIKADLAMEQRRSSEASGKAKSLEERLCSVEKMIIDKDAILKKYSRKLMLLSKEVQSYKQILDSCEKDTTINLTDERVAQLEELLQEYRQFNDSLSMQRSSNEELEKIQKLQEKLQQLETEKEHLSQDRKRLEELLEHRVRGDYNPAQTKVFRYSMNPLAQAQEEREKQLESLEVDNARLKERIRLMEEGEALELTQRAAASVDVNTTKELERLKVQLKNSEMKTTRMMEAFKQTSIEFRQTIHALMGYQVEKMSGRHYKVLSVYADSPNDYLHFQVGSHAKGTLELLETEFSKAMSEDIEHFLVAQHSIPAFLSNITLKLYGQQTLPSSQ</sequence>
<feature type="coiled-coil region" evidence="7">
    <location>
        <begin position="351"/>
        <end position="535"/>
    </location>
</feature>
<evidence type="ECO:0000256" key="7">
    <source>
        <dbReference type="SAM" id="Coils"/>
    </source>
</evidence>
<evidence type="ECO:0000313" key="9">
    <source>
        <dbReference type="Proteomes" id="UP000677054"/>
    </source>
</evidence>
<dbReference type="Gene3D" id="1.20.5.170">
    <property type="match status" value="1"/>
</dbReference>
<dbReference type="GO" id="GO:0051315">
    <property type="term" value="P:attachment of mitotic spindle microtubules to kinetochore"/>
    <property type="evidence" value="ECO:0007669"/>
    <property type="project" value="TreeGrafter"/>
</dbReference>
<dbReference type="GO" id="GO:0072686">
    <property type="term" value="C:mitotic spindle"/>
    <property type="evidence" value="ECO:0007669"/>
    <property type="project" value="TreeGrafter"/>
</dbReference>
<dbReference type="InterPro" id="IPR008672">
    <property type="entry name" value="Mad1"/>
</dbReference>
<evidence type="ECO:0000313" key="8">
    <source>
        <dbReference type="EMBL" id="CAD7241139.1"/>
    </source>
</evidence>
<comment type="similarity">
    <text evidence="2">Belongs to the MAD1 family.</text>
</comment>
<evidence type="ECO:0000256" key="1">
    <source>
        <dbReference type="ARBA" id="ARBA00004123"/>
    </source>
</evidence>
<protein>
    <recommendedName>
        <fullName evidence="10">Mitotic spindle assembly checkpoint protein MAD1</fullName>
    </recommendedName>
</protein>
<keyword evidence="5" id="KW-0539">Nucleus</keyword>
<dbReference type="OrthoDB" id="331602at2759"/>
<name>A0A7R8WZZ8_9CRUS</name>
<keyword evidence="6" id="KW-0131">Cell cycle</keyword>
<organism evidence="8">
    <name type="scientific">Darwinula stevensoni</name>
    <dbReference type="NCBI Taxonomy" id="69355"/>
    <lineage>
        <taxon>Eukaryota</taxon>
        <taxon>Metazoa</taxon>
        <taxon>Ecdysozoa</taxon>
        <taxon>Arthropoda</taxon>
        <taxon>Crustacea</taxon>
        <taxon>Oligostraca</taxon>
        <taxon>Ostracoda</taxon>
        <taxon>Podocopa</taxon>
        <taxon>Podocopida</taxon>
        <taxon>Darwinulocopina</taxon>
        <taxon>Darwinuloidea</taxon>
        <taxon>Darwinulidae</taxon>
        <taxon>Darwinula</taxon>
    </lineage>
</organism>
<evidence type="ECO:0000256" key="6">
    <source>
        <dbReference type="ARBA" id="ARBA00023306"/>
    </source>
</evidence>
<dbReference type="Gene3D" id="3.30.457.60">
    <property type="match status" value="1"/>
</dbReference>
<keyword evidence="3" id="KW-0132">Cell division</keyword>
<proteinExistence type="inferred from homology"/>
<evidence type="ECO:0000256" key="3">
    <source>
        <dbReference type="ARBA" id="ARBA00022618"/>
    </source>
</evidence>
<evidence type="ECO:0008006" key="10">
    <source>
        <dbReference type="Google" id="ProtNLM"/>
    </source>
</evidence>
<dbReference type="GO" id="GO:0005635">
    <property type="term" value="C:nuclear envelope"/>
    <property type="evidence" value="ECO:0007669"/>
    <property type="project" value="TreeGrafter"/>
</dbReference>
<dbReference type="EMBL" id="LR899617">
    <property type="protein sequence ID" value="CAD7241139.1"/>
    <property type="molecule type" value="Genomic_DNA"/>
</dbReference>
<dbReference type="EMBL" id="CAJPEV010000100">
    <property type="protein sequence ID" value="CAG0880566.1"/>
    <property type="molecule type" value="Genomic_DNA"/>
</dbReference>
<keyword evidence="7" id="KW-0175">Coiled coil</keyword>